<name>A0A8I6WXD7_HORVV</name>
<dbReference type="RefSeq" id="XP_044979574.1">
    <property type="nucleotide sequence ID" value="XM_045123639.1"/>
</dbReference>
<dbReference type="GeneID" id="123447070"/>
<reference evidence="17" key="3">
    <citation type="submission" date="2022-01" db="UniProtKB">
        <authorList>
            <consortium name="EnsemblPlants"/>
        </authorList>
    </citation>
    <scope>IDENTIFICATION</scope>
    <source>
        <strain evidence="17">subsp. vulgare</strain>
    </source>
</reference>
<feature type="domain" description="Homeobox" evidence="16">
    <location>
        <begin position="1050"/>
        <end position="1110"/>
    </location>
</feature>
<dbReference type="KEGG" id="hvg:123447070"/>
<keyword evidence="18" id="KW-1185">Reference proteome</keyword>
<evidence type="ECO:0000256" key="6">
    <source>
        <dbReference type="ARBA" id="ARBA00023015"/>
    </source>
</evidence>
<evidence type="ECO:0000259" key="16">
    <source>
        <dbReference type="PROSITE" id="PS50071"/>
    </source>
</evidence>
<evidence type="ECO:0000256" key="4">
    <source>
        <dbReference type="ARBA" id="ARBA00022771"/>
    </source>
</evidence>
<dbReference type="InterPro" id="IPR009057">
    <property type="entry name" value="Homeodomain-like_sf"/>
</dbReference>
<dbReference type="GO" id="GO:0003682">
    <property type="term" value="F:chromatin binding"/>
    <property type="evidence" value="ECO:0000318"/>
    <property type="project" value="GO_Central"/>
</dbReference>
<dbReference type="Pfam" id="PF00046">
    <property type="entry name" value="Homeodomain"/>
    <property type="match status" value="2"/>
</dbReference>
<feature type="compositionally biased region" description="Acidic residues" evidence="14">
    <location>
        <begin position="387"/>
        <end position="399"/>
    </location>
</feature>
<dbReference type="InterPro" id="IPR013083">
    <property type="entry name" value="Znf_RING/FYVE/PHD"/>
</dbReference>
<dbReference type="InterPro" id="IPR045876">
    <property type="entry name" value="PRHA-like_PHD-finger"/>
</dbReference>
<sequence length="1240" mass="137268">MDKSNTSGSAEGVIETQNYANSSLNTETLKHQSFPIPYTSVTGERKNFKRAANRGRKGSRVLSSRTYPLRSSESTVRVLRSRSVADKSPSDAVQIAERAAEKPPRDSVDAVVKPPAKRIKRDRPAKGGPDDELSKIRKRIRYVLNRMNYQQSFLEAYANEGWKNQSLEKIRPEKELERAKAEIMRCKLRIREAFQNLDHLLTLGKLEESLFDSEGEISSDDIVCATCSLQDVTLNNDIILCDGACDRGFHQNCLNPPLLTKDIPEGEEGWLCPACDCKIDCIELINELQGTDLDINDSWEKVFPEAAAVAHGSMQNDIPDLPSDDSEDDDFDPNISEEHVSGHVEGSSEEEGDEGSDSDDSNFITSSENSEHVKEKEKVDDLGLPSEDSEDDDYDPEGPDSDKDIEEKQDESDFTSDSDDFCAEITKSCGKDEVSSGPKVGGRTNDLEGAPVRPNTSMSHLTTKDLEIDQDVILSSRRRQVQQLDYKKLYDDAYGEAPSDSSDAEEWSGKSTLKEDNEERNEVDSFACKSSRGTRAVHPDSFHGLVNDQHAGGLTSDGSNSKAKRRQFGPVINERLNQHFTTEQYPSRALKESLAQELGLTFRQVNKWFESTRHARATAMKNGIQLEKHSNSRKKKSSEVTHMEVSDQPNACKEEGIRQDSPVKQDTDGGQRTHVPPESSQSYTKTSGLVGCPKSESRKNHEKNTSSKYVGIPTDGSAEDQILGLEREDEGSDSDDLNFVIHSGNSEPLKNREKVDDLELPSAYSEDDDYDSDEDTENMQQCSDESDADECSDESDADESNFITSSDNPEDVKEKVDDLRLPSEDSEDDDYDPAGPDSDEGIGKKQSSSDKSLSSDKSENTKMKKKVDDLGLPSEDSEDDDYHPASPDSDKDIEEKQEDSEDDDFSSDSDDFCDKIAKSCCGREGVPSGAKVDRDRTNDLEGTTICATAAISNLPSKDAEMGQYVVLPVSARQQVQSPDSKKLYAAHGKAPSDLSYSEDLSKKGTPEKDNGKESEAGSFVNEFTLQRSQQSLHGSVNGQHAEELLTPNGSSTTGQKRQYGPIINQRLHEQFETNPYPSRAVKESLARELGLTFRQVERWFESKRRRLRVASSKNSTSVENHSSKETMVENPNICKSDAVNEDTPSGILNEGITQDGPLKQDIGGGLRTNVSPQNSSERYTYPLVKRPKGESRENHMKNTSSSGAGRPEGSDAGCVVLALEAVDEKTRDKMLQELKKRKIG</sequence>
<comment type="similarity">
    <text evidence="2">Belongs to the PHD-associated homeobox family.</text>
</comment>
<dbReference type="Gramene" id="HORVU.MOREX.r3.1HG0077220.1">
    <property type="protein sequence ID" value="HORVU.MOREX.r3.1HG0077220.1"/>
    <property type="gene ID" value="HORVU.MOREX.r3.1HG0077220"/>
</dbReference>
<dbReference type="EnsemblPlants" id="HORVU.MOREX.r3.1HG0077220.1">
    <property type="protein sequence ID" value="HORVU.MOREX.r3.1HG0077220.1"/>
    <property type="gene ID" value="HORVU.MOREX.r3.1HG0077220"/>
</dbReference>
<dbReference type="GO" id="GO:0003677">
    <property type="term" value="F:DNA binding"/>
    <property type="evidence" value="ECO:0000318"/>
    <property type="project" value="GO_Central"/>
</dbReference>
<evidence type="ECO:0000256" key="5">
    <source>
        <dbReference type="ARBA" id="ARBA00022833"/>
    </source>
</evidence>
<feature type="domain" description="PHD-type" evidence="15">
    <location>
        <begin position="221"/>
        <end position="278"/>
    </location>
</feature>
<feature type="compositionally biased region" description="Acidic residues" evidence="14">
    <location>
        <begin position="322"/>
        <end position="332"/>
    </location>
</feature>
<feature type="region of interest" description="Disordered" evidence="14">
    <location>
        <begin position="312"/>
        <end position="470"/>
    </location>
</feature>
<dbReference type="SMR" id="A0A8I6WXD7"/>
<feature type="compositionally biased region" description="Basic and acidic residues" evidence="14">
    <location>
        <begin position="1187"/>
        <end position="1196"/>
    </location>
</feature>
<feature type="region of interest" description="Disordered" evidence="14">
    <location>
        <begin position="24"/>
        <end position="61"/>
    </location>
</feature>
<feature type="region of interest" description="Disordered" evidence="14">
    <location>
        <begin position="83"/>
        <end position="132"/>
    </location>
</feature>
<keyword evidence="3" id="KW-0479">Metal-binding</keyword>
<dbReference type="Proteomes" id="UP000011116">
    <property type="component" value="Chromosome 1H"/>
</dbReference>
<evidence type="ECO:0000256" key="1">
    <source>
        <dbReference type="ARBA" id="ARBA00004123"/>
    </source>
</evidence>
<dbReference type="RefSeq" id="XP_044979581.1">
    <property type="nucleotide sequence ID" value="XM_045123646.1"/>
</dbReference>
<dbReference type="SMART" id="SM00249">
    <property type="entry name" value="PHD"/>
    <property type="match status" value="1"/>
</dbReference>
<evidence type="ECO:0000256" key="2">
    <source>
        <dbReference type="ARBA" id="ARBA00007427"/>
    </source>
</evidence>
<dbReference type="OMA" id="EDIICAT"/>
<gene>
    <name evidence="17" type="primary">LOC123447070</name>
</gene>
<keyword evidence="8 11" id="KW-0371">Homeobox</keyword>
<reference evidence="18" key="1">
    <citation type="journal article" date="2012" name="Nature">
        <title>A physical, genetic and functional sequence assembly of the barley genome.</title>
        <authorList>
            <consortium name="The International Barley Genome Sequencing Consortium"/>
            <person name="Mayer K.F."/>
            <person name="Waugh R."/>
            <person name="Brown J.W."/>
            <person name="Schulman A."/>
            <person name="Langridge P."/>
            <person name="Platzer M."/>
            <person name="Fincher G.B."/>
            <person name="Muehlbauer G.J."/>
            <person name="Sato K."/>
            <person name="Close T.J."/>
            <person name="Wise R.P."/>
            <person name="Stein N."/>
        </authorList>
    </citation>
    <scope>NUCLEOTIDE SEQUENCE [LARGE SCALE GENOMIC DNA]</scope>
    <source>
        <strain evidence="18">cv. Morex</strain>
    </source>
</reference>
<proteinExistence type="inferred from homology"/>
<evidence type="ECO:0000256" key="8">
    <source>
        <dbReference type="ARBA" id="ARBA00023155"/>
    </source>
</evidence>
<feature type="compositionally biased region" description="Acidic residues" evidence="14">
    <location>
        <begin position="895"/>
        <end position="910"/>
    </location>
</feature>
<feature type="compositionally biased region" description="Acidic residues" evidence="14">
    <location>
        <begin position="727"/>
        <end position="736"/>
    </location>
</feature>
<evidence type="ECO:0000256" key="3">
    <source>
        <dbReference type="ARBA" id="ARBA00022723"/>
    </source>
</evidence>
<feature type="compositionally biased region" description="Basic and acidic residues" evidence="14">
    <location>
        <begin position="122"/>
        <end position="132"/>
    </location>
</feature>
<dbReference type="GO" id="GO:0008270">
    <property type="term" value="F:zinc ion binding"/>
    <property type="evidence" value="ECO:0007669"/>
    <property type="project" value="UniProtKB-KW"/>
</dbReference>
<evidence type="ECO:0000259" key="15">
    <source>
        <dbReference type="PROSITE" id="PS50016"/>
    </source>
</evidence>
<evidence type="ECO:0000256" key="14">
    <source>
        <dbReference type="SAM" id="MobiDB-lite"/>
    </source>
</evidence>
<dbReference type="PROSITE" id="PS50071">
    <property type="entry name" value="HOMEOBOX_2"/>
    <property type="match status" value="2"/>
</dbReference>
<feature type="compositionally biased region" description="Acidic residues" evidence="14">
    <location>
        <begin position="824"/>
        <end position="840"/>
    </location>
</feature>
<feature type="compositionally biased region" description="Basic residues" evidence="14">
    <location>
        <begin position="47"/>
        <end position="59"/>
    </location>
</feature>
<evidence type="ECO:0000256" key="7">
    <source>
        <dbReference type="ARBA" id="ARBA00023125"/>
    </source>
</evidence>
<feature type="compositionally biased region" description="Basic and acidic residues" evidence="14">
    <location>
        <begin position="369"/>
        <end position="381"/>
    </location>
</feature>
<feature type="compositionally biased region" description="Basic and acidic residues" evidence="14">
    <location>
        <begin position="853"/>
        <end position="869"/>
    </location>
</feature>
<keyword evidence="9" id="KW-0804">Transcription</keyword>
<keyword evidence="4 12" id="KW-0863">Zinc-finger</keyword>
<dbReference type="Pfam" id="PF00628">
    <property type="entry name" value="PHD"/>
    <property type="match status" value="1"/>
</dbReference>
<evidence type="ECO:0000256" key="9">
    <source>
        <dbReference type="ARBA" id="ARBA00023163"/>
    </source>
</evidence>
<feature type="compositionally biased region" description="Basic and acidic residues" evidence="14">
    <location>
        <begin position="512"/>
        <end position="523"/>
    </location>
</feature>
<dbReference type="GO" id="GO:0045814">
    <property type="term" value="P:negative regulation of gene expression, epigenetic"/>
    <property type="evidence" value="ECO:0000318"/>
    <property type="project" value="GO_Central"/>
</dbReference>
<dbReference type="InterPro" id="IPR019787">
    <property type="entry name" value="Znf_PHD-finger"/>
</dbReference>
<dbReference type="InterPro" id="IPR001356">
    <property type="entry name" value="HD"/>
</dbReference>
<dbReference type="PROSITE" id="PS01359">
    <property type="entry name" value="ZF_PHD_1"/>
    <property type="match status" value="1"/>
</dbReference>
<feature type="compositionally biased region" description="Basic and acidic residues" evidence="14">
    <location>
        <begin position="98"/>
        <end position="108"/>
    </location>
</feature>
<feature type="region of interest" description="Disordered" evidence="14">
    <location>
        <begin position="490"/>
        <end position="564"/>
    </location>
</feature>
<evidence type="ECO:0000256" key="10">
    <source>
        <dbReference type="ARBA" id="ARBA00023242"/>
    </source>
</evidence>
<keyword evidence="10 11" id="KW-0539">Nucleus</keyword>
<comment type="subcellular location">
    <subcellularLocation>
        <location evidence="1 11 13">Nucleus</location>
    </subcellularLocation>
</comment>
<evidence type="ECO:0000256" key="11">
    <source>
        <dbReference type="PROSITE-ProRule" id="PRU00108"/>
    </source>
</evidence>
<feature type="compositionally biased region" description="Basic and acidic residues" evidence="14">
    <location>
        <begin position="999"/>
        <end position="1015"/>
    </location>
</feature>
<dbReference type="SUPFAM" id="SSF57903">
    <property type="entry name" value="FYVE/PHD zinc finger"/>
    <property type="match status" value="1"/>
</dbReference>
<feature type="compositionally biased region" description="Basic and acidic residues" evidence="14">
    <location>
        <begin position="695"/>
        <end position="705"/>
    </location>
</feature>
<feature type="DNA-binding region" description="Homeobox" evidence="11">
    <location>
        <begin position="561"/>
        <end position="620"/>
    </location>
</feature>
<feature type="region of interest" description="Disordered" evidence="14">
    <location>
        <begin position="621"/>
        <end position="910"/>
    </location>
</feature>
<evidence type="ECO:0000256" key="12">
    <source>
        <dbReference type="PROSITE-ProRule" id="PRU00146"/>
    </source>
</evidence>
<feature type="region of interest" description="Disordered" evidence="14">
    <location>
        <begin position="971"/>
        <end position="1058"/>
    </location>
</feature>
<dbReference type="PANTHER" id="PTHR12628:SF19">
    <property type="entry name" value="HOMEOBOX PROTEIN HOX1A"/>
    <property type="match status" value="1"/>
</dbReference>
<dbReference type="PROSITE" id="PS50016">
    <property type="entry name" value="ZF_PHD_2"/>
    <property type="match status" value="1"/>
</dbReference>
<feature type="region of interest" description="Disordered" evidence="14">
    <location>
        <begin position="1145"/>
        <end position="1211"/>
    </location>
</feature>
<feature type="compositionally biased region" description="Acidic residues" evidence="14">
    <location>
        <begin position="347"/>
        <end position="360"/>
    </location>
</feature>
<keyword evidence="7 11" id="KW-0238">DNA-binding</keyword>
<evidence type="ECO:0000313" key="17">
    <source>
        <dbReference type="EnsemblPlants" id="HORVU.MOREX.r3.1HG0077220.1"/>
    </source>
</evidence>
<dbReference type="GO" id="GO:0005634">
    <property type="term" value="C:nucleus"/>
    <property type="evidence" value="ECO:0000318"/>
    <property type="project" value="GO_Central"/>
</dbReference>
<feature type="compositionally biased region" description="Acidic residues" evidence="14">
    <location>
        <begin position="765"/>
        <end position="777"/>
    </location>
</feature>
<dbReference type="SMART" id="SM00389">
    <property type="entry name" value="HOX"/>
    <property type="match status" value="2"/>
</dbReference>
<dbReference type="SUPFAM" id="SSF46689">
    <property type="entry name" value="Homeodomain-like"/>
    <property type="match status" value="2"/>
</dbReference>
<dbReference type="Gramene" id="HORVU.MOREX.r2.1HG0062630.1">
    <property type="protein sequence ID" value="HORVU.MOREX.r2.1HG0062630.1"/>
    <property type="gene ID" value="HORVU.MOREX.r2.1HG0062630"/>
</dbReference>
<feature type="domain" description="Homeobox" evidence="16">
    <location>
        <begin position="559"/>
        <end position="619"/>
    </location>
</feature>
<reference evidence="17" key="2">
    <citation type="submission" date="2020-10" db="EMBL/GenBank/DDBJ databases">
        <authorList>
            <person name="Scholz U."/>
            <person name="Mascher M."/>
            <person name="Fiebig A."/>
        </authorList>
    </citation>
    <scope>NUCLEOTIDE SEQUENCE [LARGE SCALE GENOMIC DNA]</scope>
    <source>
        <strain evidence="17">cv. Morex</strain>
    </source>
</reference>
<feature type="DNA-binding region" description="Homeobox" evidence="11">
    <location>
        <begin position="1052"/>
        <end position="1111"/>
    </location>
</feature>
<feature type="compositionally biased region" description="Polar residues" evidence="14">
    <location>
        <begin position="1047"/>
        <end position="1056"/>
    </location>
</feature>
<organism evidence="17 18">
    <name type="scientific">Hordeum vulgare subsp. vulgare</name>
    <name type="common">Domesticated barley</name>
    <dbReference type="NCBI Taxonomy" id="112509"/>
    <lineage>
        <taxon>Eukaryota</taxon>
        <taxon>Viridiplantae</taxon>
        <taxon>Streptophyta</taxon>
        <taxon>Embryophyta</taxon>
        <taxon>Tracheophyta</taxon>
        <taxon>Spermatophyta</taxon>
        <taxon>Magnoliopsida</taxon>
        <taxon>Liliopsida</taxon>
        <taxon>Poales</taxon>
        <taxon>Poaceae</taxon>
        <taxon>BOP clade</taxon>
        <taxon>Pooideae</taxon>
        <taxon>Triticodae</taxon>
        <taxon>Triticeae</taxon>
        <taxon>Hordeinae</taxon>
        <taxon>Hordeum</taxon>
    </lineage>
</organism>
<dbReference type="OrthoDB" id="1903104at2759"/>
<evidence type="ECO:0000313" key="18">
    <source>
        <dbReference type="Proteomes" id="UP000011116"/>
    </source>
</evidence>
<dbReference type="PANTHER" id="PTHR12628">
    <property type="entry name" value="POLYCOMB-LIKE TRANSCRIPTION FACTOR"/>
    <property type="match status" value="1"/>
</dbReference>
<feature type="compositionally biased region" description="Basic and acidic residues" evidence="14">
    <location>
        <begin position="652"/>
        <end position="671"/>
    </location>
</feature>
<feature type="compositionally biased region" description="Acidic residues" evidence="14">
    <location>
        <begin position="784"/>
        <end position="799"/>
    </location>
</feature>
<accession>A0A8I6WXD7</accession>
<dbReference type="AlphaFoldDB" id="A0A8I6WXD7"/>
<feature type="compositionally biased region" description="Basic and acidic residues" evidence="14">
    <location>
        <begin position="810"/>
        <end position="823"/>
    </location>
</feature>
<dbReference type="InterPro" id="IPR001965">
    <property type="entry name" value="Znf_PHD"/>
</dbReference>
<feature type="compositionally biased region" description="Polar residues" evidence="14">
    <location>
        <begin position="678"/>
        <end position="687"/>
    </location>
</feature>
<protein>
    <submittedName>
        <fullName evidence="17">Uncharacterized protein</fullName>
    </submittedName>
</protein>
<dbReference type="Gene3D" id="3.30.40.10">
    <property type="entry name" value="Zinc/RING finger domain, C3HC4 (zinc finger)"/>
    <property type="match status" value="1"/>
</dbReference>
<dbReference type="Gene3D" id="1.10.10.60">
    <property type="entry name" value="Homeodomain-like"/>
    <property type="match status" value="2"/>
</dbReference>
<dbReference type="FunFam" id="3.30.40.10:FF:000650">
    <property type="entry name" value="Homeobox protein HAT3.1"/>
    <property type="match status" value="1"/>
</dbReference>
<dbReference type="CDD" id="cd15504">
    <property type="entry name" value="PHD_PRHA_like"/>
    <property type="match status" value="1"/>
</dbReference>
<dbReference type="InterPro" id="IPR011011">
    <property type="entry name" value="Znf_FYVE_PHD"/>
</dbReference>
<feature type="compositionally biased region" description="Acidic residues" evidence="14">
    <location>
        <begin position="407"/>
        <end position="422"/>
    </location>
</feature>
<feature type="compositionally biased region" description="Polar residues" evidence="14">
    <location>
        <begin position="1021"/>
        <end position="1038"/>
    </location>
</feature>
<feature type="compositionally biased region" description="Polar residues" evidence="14">
    <location>
        <begin position="1168"/>
        <end position="1178"/>
    </location>
</feature>
<dbReference type="InterPro" id="IPR019786">
    <property type="entry name" value="Zinc_finger_PHD-type_CS"/>
</dbReference>
<dbReference type="CDD" id="cd00086">
    <property type="entry name" value="homeodomain"/>
    <property type="match status" value="2"/>
</dbReference>
<keyword evidence="5" id="KW-0862">Zinc</keyword>
<keyword evidence="6" id="KW-0805">Transcription regulation</keyword>
<evidence type="ECO:0000256" key="13">
    <source>
        <dbReference type="RuleBase" id="RU000682"/>
    </source>
</evidence>